<dbReference type="PROSITE" id="PS00894">
    <property type="entry name" value="HTH_DEOR_1"/>
    <property type="match status" value="1"/>
</dbReference>
<dbReference type="PROSITE" id="PS51000">
    <property type="entry name" value="HTH_DEOR_2"/>
    <property type="match status" value="1"/>
</dbReference>
<reference evidence="5 6" key="1">
    <citation type="submission" date="2023-01" db="EMBL/GenBank/DDBJ databases">
        <authorList>
            <person name="Lee S.H."/>
            <person name="Jung H.S."/>
            <person name="Yun J.U."/>
        </authorList>
    </citation>
    <scope>NUCLEOTIDE SEQUENCE [LARGE SCALE GENOMIC DNA]</scope>
    <source>
        <strain evidence="5 6">CBA3646</strain>
    </source>
</reference>
<dbReference type="EMBL" id="CP115667">
    <property type="protein sequence ID" value="WBW49553.1"/>
    <property type="molecule type" value="Genomic_DNA"/>
</dbReference>
<dbReference type="SMART" id="SM00420">
    <property type="entry name" value="HTH_DEOR"/>
    <property type="match status" value="1"/>
</dbReference>
<dbReference type="SUPFAM" id="SSF100950">
    <property type="entry name" value="NagB/RpiA/CoA transferase-like"/>
    <property type="match status" value="1"/>
</dbReference>
<sequence length="253" mass="28409">MLKIQRHSEILKYLESHSVLKINDIAAVLGCSEETVRKDLIELEHRDELTRTRGGAYLKNAFEKGIGNDIKQNLLVDEKKYIAGLAFKHILAKKIIVLDSSTTCVELAKYIVTKDIYVSIITNSLSIATICSASDKINLILIGGNYNKKTHSFYGYSALEQLKLYGADLCFLSFTSIHQVRGLGDNSLDGFYFRKACLDIAKTKILVMDHTKFNDDTAIVYGPIGKLDIVITDKKLNGEWLEFFNLADVAVEY</sequence>
<accession>A0ABY7QTT4</accession>
<dbReference type="SUPFAM" id="SSF46785">
    <property type="entry name" value="Winged helix' DNA-binding domain"/>
    <property type="match status" value="1"/>
</dbReference>
<dbReference type="InterPro" id="IPR018356">
    <property type="entry name" value="Tscrpt_reg_HTH_DeoR_CS"/>
</dbReference>
<dbReference type="SMART" id="SM01134">
    <property type="entry name" value="DeoRC"/>
    <property type="match status" value="1"/>
</dbReference>
<evidence type="ECO:0000259" key="4">
    <source>
        <dbReference type="PROSITE" id="PS51000"/>
    </source>
</evidence>
<organism evidence="5 6">
    <name type="scientific">Peptoniphilus equinus</name>
    <dbReference type="NCBI Taxonomy" id="3016343"/>
    <lineage>
        <taxon>Bacteria</taxon>
        <taxon>Bacillati</taxon>
        <taxon>Bacillota</taxon>
        <taxon>Tissierellia</taxon>
        <taxon>Tissierellales</taxon>
        <taxon>Peptoniphilaceae</taxon>
        <taxon>Peptoniphilus</taxon>
    </lineage>
</organism>
<dbReference type="Proteomes" id="UP001210339">
    <property type="component" value="Chromosome"/>
</dbReference>
<dbReference type="Gene3D" id="1.10.10.10">
    <property type="entry name" value="Winged helix-like DNA-binding domain superfamily/Winged helix DNA-binding domain"/>
    <property type="match status" value="1"/>
</dbReference>
<dbReference type="InterPro" id="IPR037171">
    <property type="entry name" value="NagB/RpiA_transferase-like"/>
</dbReference>
<name>A0ABY7QTT4_9FIRM</name>
<keyword evidence="1" id="KW-0805">Transcription regulation</keyword>
<keyword evidence="2 5" id="KW-0238">DNA-binding</keyword>
<keyword evidence="3" id="KW-0804">Transcription</keyword>
<dbReference type="PANTHER" id="PTHR30363">
    <property type="entry name" value="HTH-TYPE TRANSCRIPTIONAL REGULATOR SRLR-RELATED"/>
    <property type="match status" value="1"/>
</dbReference>
<evidence type="ECO:0000256" key="2">
    <source>
        <dbReference type="ARBA" id="ARBA00023125"/>
    </source>
</evidence>
<dbReference type="InterPro" id="IPR014036">
    <property type="entry name" value="DeoR-like_C"/>
</dbReference>
<dbReference type="PANTHER" id="PTHR30363:SF60">
    <property type="entry name" value="HTH-TYPE TRANSCRIPTIONAL REGULATOR IOLR"/>
    <property type="match status" value="1"/>
</dbReference>
<gene>
    <name evidence="5" type="ORF">O6R05_06035</name>
</gene>
<feature type="domain" description="HTH deoR-type" evidence="4">
    <location>
        <begin position="3"/>
        <end position="58"/>
    </location>
</feature>
<dbReference type="Pfam" id="PF08220">
    <property type="entry name" value="HTH_DeoR"/>
    <property type="match status" value="1"/>
</dbReference>
<dbReference type="GO" id="GO:0003677">
    <property type="term" value="F:DNA binding"/>
    <property type="evidence" value="ECO:0007669"/>
    <property type="project" value="UniProtKB-KW"/>
</dbReference>
<dbReference type="Pfam" id="PF00455">
    <property type="entry name" value="DeoRC"/>
    <property type="match status" value="1"/>
</dbReference>
<evidence type="ECO:0000256" key="3">
    <source>
        <dbReference type="ARBA" id="ARBA00023163"/>
    </source>
</evidence>
<evidence type="ECO:0000256" key="1">
    <source>
        <dbReference type="ARBA" id="ARBA00023015"/>
    </source>
</evidence>
<dbReference type="InterPro" id="IPR036388">
    <property type="entry name" value="WH-like_DNA-bd_sf"/>
</dbReference>
<dbReference type="InterPro" id="IPR036390">
    <property type="entry name" value="WH_DNA-bd_sf"/>
</dbReference>
<dbReference type="RefSeq" id="WP_271191085.1">
    <property type="nucleotide sequence ID" value="NZ_CP115667.1"/>
</dbReference>
<proteinExistence type="predicted"/>
<keyword evidence="6" id="KW-1185">Reference proteome</keyword>
<dbReference type="InterPro" id="IPR001034">
    <property type="entry name" value="DeoR_HTH"/>
</dbReference>
<dbReference type="InterPro" id="IPR050313">
    <property type="entry name" value="Carb_Metab_HTH_regulators"/>
</dbReference>
<evidence type="ECO:0000313" key="5">
    <source>
        <dbReference type="EMBL" id="WBW49553.1"/>
    </source>
</evidence>
<evidence type="ECO:0000313" key="6">
    <source>
        <dbReference type="Proteomes" id="UP001210339"/>
    </source>
</evidence>
<protein>
    <submittedName>
        <fullName evidence="5">DeoR/GlpR family DNA-binding transcription regulator</fullName>
    </submittedName>
</protein>